<evidence type="ECO:0000313" key="10">
    <source>
        <dbReference type="Proteomes" id="UP000237423"/>
    </source>
</evidence>
<dbReference type="InterPro" id="IPR002372">
    <property type="entry name" value="PQQ_rpt_dom"/>
</dbReference>
<gene>
    <name evidence="4 7" type="primary">bamB</name>
    <name evidence="8" type="ORF">AADEFJLK_03453</name>
    <name evidence="7" type="ORF">CEK71_09600</name>
</gene>
<accession>A0A1Z4BYH9</accession>
<feature type="domain" description="Pyrrolo-quinoline quinone repeat" evidence="6">
    <location>
        <begin position="89"/>
        <end position="321"/>
    </location>
</feature>
<dbReference type="InterPro" id="IPR015943">
    <property type="entry name" value="WD40/YVTN_repeat-like_dom_sf"/>
</dbReference>
<dbReference type="Proteomes" id="UP000237423">
    <property type="component" value="Unassembled WGS sequence"/>
</dbReference>
<evidence type="ECO:0000256" key="4">
    <source>
        <dbReference type="HAMAP-Rule" id="MF_00923"/>
    </source>
</evidence>
<dbReference type="HAMAP" id="MF_00923">
    <property type="entry name" value="OM_assembly_BamB"/>
    <property type="match status" value="1"/>
</dbReference>
<evidence type="ECO:0000259" key="6">
    <source>
        <dbReference type="Pfam" id="PF13360"/>
    </source>
</evidence>
<comment type="subunit">
    <text evidence="4">Part of the Bam complex.</text>
</comment>
<dbReference type="InterPro" id="IPR018391">
    <property type="entry name" value="PQQ_b-propeller_rpt"/>
</dbReference>
<protein>
    <recommendedName>
        <fullName evidence="4">Outer membrane protein assembly factor BamB</fullName>
    </recommendedName>
</protein>
<dbReference type="GO" id="GO:0009279">
    <property type="term" value="C:cell outer membrane"/>
    <property type="evidence" value="ECO:0007669"/>
    <property type="project" value="UniProtKB-SubCell"/>
</dbReference>
<reference evidence="8 10" key="2">
    <citation type="submission" date="2017-11" db="EMBL/GenBank/DDBJ databases">
        <title>Draft Genome Sequence of Methylobacter psychrotolerans Sph1T, an Obligate Methanotroph from Low-Temperature Environments.</title>
        <authorList>
            <person name="Oshkin I.Y."/>
            <person name="Miroshnikov K."/>
            <person name="Belova S.E."/>
            <person name="Korzhenkov A."/>
            <person name="Toshchakov S.V."/>
            <person name="Dedysh S.N."/>
        </authorList>
    </citation>
    <scope>NUCLEOTIDE SEQUENCE [LARGE SCALE GENOMIC DNA]</scope>
    <source>
        <strain evidence="8 10">Sph1</strain>
    </source>
</reference>
<evidence type="ECO:0000313" key="7">
    <source>
        <dbReference type="EMBL" id="ASF46310.1"/>
    </source>
</evidence>
<keyword evidence="2 4" id="KW-0472">Membrane</keyword>
<dbReference type="NCBIfam" id="TIGR03300">
    <property type="entry name" value="assembly_YfgL"/>
    <property type="match status" value="1"/>
</dbReference>
<dbReference type="InterPro" id="IPR017687">
    <property type="entry name" value="BamB"/>
</dbReference>
<reference evidence="7 9" key="1">
    <citation type="submission" date="2017-06" db="EMBL/GenBank/DDBJ databases">
        <title>Genome Sequencing of the methanotroph Methylovulum psychrotolerants str. HV10-M2 isolated from a high-altitude environment.</title>
        <authorList>
            <person name="Mateos-Rivera A."/>
        </authorList>
    </citation>
    <scope>NUCLEOTIDE SEQUENCE [LARGE SCALE GENOMIC DNA]</scope>
    <source>
        <strain evidence="7 9">HV10_M2</strain>
    </source>
</reference>
<proteinExistence type="inferred from homology"/>
<evidence type="ECO:0000313" key="8">
    <source>
        <dbReference type="EMBL" id="POZ50981.1"/>
    </source>
</evidence>
<dbReference type="InterPro" id="IPR011047">
    <property type="entry name" value="Quinoprotein_ADH-like_sf"/>
</dbReference>
<keyword evidence="3 4" id="KW-0998">Cell outer membrane</keyword>
<dbReference type="EMBL" id="PGFZ01000008">
    <property type="protein sequence ID" value="POZ50981.1"/>
    <property type="molecule type" value="Genomic_DNA"/>
</dbReference>
<keyword evidence="9" id="KW-1185">Reference proteome</keyword>
<sequence>MRLFTLLLLCLSLVGCAAWDTVGETFSGVSDYFTGGADNTDPPKPLSEYTQELKIQVLWKESVGAGADEQTLKLVPGIGSAQIIAADHKGRVQARDLLTGKEHWEAKTELPFSAGPGIGHNTAILGTSDAEVLALNADTGTERWKAKVTSEVLAVPTIAHGIVIIHTTDGKVTAINEATGAKLWSYEVAVPALSIRGTASPVVVEDKLISGYDNGKLIALELKDGRYIWESSIAVPKGRSEVDRLVDLDTDPLEAAGVVYIAGFHGGVSAVSAVDGDVIWRNEEVSSSTGLSNDWRYLYLSDNDSDVWQLDLRSGASLWRQKDLHQRRTSAPASYGHYVVVGDFEGYVHWLSTADGHQMARVQISNSPIEAKPVVVDNIVYVYAKDGTLAALTVQ</sequence>
<dbReference type="PANTHER" id="PTHR34512:SF30">
    <property type="entry name" value="OUTER MEMBRANE PROTEIN ASSEMBLY FACTOR BAMB"/>
    <property type="match status" value="1"/>
</dbReference>
<dbReference type="KEGG" id="mpsy:CEK71_09600"/>
<dbReference type="RefSeq" id="WP_088619182.1">
    <property type="nucleotide sequence ID" value="NZ_CP022129.1"/>
</dbReference>
<dbReference type="SMART" id="SM00564">
    <property type="entry name" value="PQQ"/>
    <property type="match status" value="7"/>
</dbReference>
<dbReference type="Pfam" id="PF13360">
    <property type="entry name" value="PQQ_2"/>
    <property type="match status" value="1"/>
</dbReference>
<keyword evidence="4" id="KW-0449">Lipoprotein</keyword>
<evidence type="ECO:0000256" key="1">
    <source>
        <dbReference type="ARBA" id="ARBA00022729"/>
    </source>
</evidence>
<dbReference type="Proteomes" id="UP000197019">
    <property type="component" value="Chromosome"/>
</dbReference>
<dbReference type="PROSITE" id="PS51257">
    <property type="entry name" value="PROKAR_LIPOPROTEIN"/>
    <property type="match status" value="1"/>
</dbReference>
<evidence type="ECO:0000256" key="3">
    <source>
        <dbReference type="ARBA" id="ARBA00023237"/>
    </source>
</evidence>
<name>A0A1Z4BYH9_9GAMM</name>
<feature type="signal peptide" evidence="5">
    <location>
        <begin position="1"/>
        <end position="17"/>
    </location>
</feature>
<comment type="similarity">
    <text evidence="4">Belongs to the BamB family.</text>
</comment>
<dbReference type="SUPFAM" id="SSF50998">
    <property type="entry name" value="Quinoprotein alcohol dehydrogenase-like"/>
    <property type="match status" value="1"/>
</dbReference>
<feature type="chain" id="PRO_5034577000" description="Outer membrane protein assembly factor BamB" evidence="5">
    <location>
        <begin position="18"/>
        <end position="395"/>
    </location>
</feature>
<dbReference type="Gene3D" id="2.130.10.10">
    <property type="entry name" value="YVTN repeat-like/Quinoprotein amine dehydrogenase"/>
    <property type="match status" value="1"/>
</dbReference>
<keyword evidence="1 4" id="KW-0732">Signal</keyword>
<keyword evidence="4" id="KW-0564">Palmitate</keyword>
<dbReference type="GO" id="GO:0043165">
    <property type="term" value="P:Gram-negative-bacterium-type cell outer membrane assembly"/>
    <property type="evidence" value="ECO:0007669"/>
    <property type="project" value="UniProtKB-UniRule"/>
</dbReference>
<evidence type="ECO:0000256" key="5">
    <source>
        <dbReference type="SAM" id="SignalP"/>
    </source>
</evidence>
<dbReference type="EMBL" id="CP022129">
    <property type="protein sequence ID" value="ASF46310.1"/>
    <property type="molecule type" value="Genomic_DNA"/>
</dbReference>
<organism evidence="7 9">
    <name type="scientific">Methylovulum psychrotolerans</name>
    <dbReference type="NCBI Taxonomy" id="1704499"/>
    <lineage>
        <taxon>Bacteria</taxon>
        <taxon>Pseudomonadati</taxon>
        <taxon>Pseudomonadota</taxon>
        <taxon>Gammaproteobacteria</taxon>
        <taxon>Methylococcales</taxon>
        <taxon>Methylococcaceae</taxon>
        <taxon>Methylovulum</taxon>
    </lineage>
</organism>
<dbReference type="GO" id="GO:0051205">
    <property type="term" value="P:protein insertion into membrane"/>
    <property type="evidence" value="ECO:0007669"/>
    <property type="project" value="UniProtKB-UniRule"/>
</dbReference>
<evidence type="ECO:0000313" key="9">
    <source>
        <dbReference type="Proteomes" id="UP000197019"/>
    </source>
</evidence>
<dbReference type="AlphaFoldDB" id="A0A1Z4BYH9"/>
<evidence type="ECO:0000256" key="2">
    <source>
        <dbReference type="ARBA" id="ARBA00023136"/>
    </source>
</evidence>
<comment type="subcellular location">
    <subcellularLocation>
        <location evidence="4">Cell outer membrane</location>
        <topology evidence="4">Lipid-anchor</topology>
    </subcellularLocation>
</comment>
<dbReference type="OrthoDB" id="5173551at2"/>
<dbReference type="PANTHER" id="PTHR34512">
    <property type="entry name" value="CELL SURFACE PROTEIN"/>
    <property type="match status" value="1"/>
</dbReference>
<comment type="function">
    <text evidence="4">Part of the outer membrane protein assembly complex, which is involved in assembly and insertion of beta-barrel proteins into the outer membrane.</text>
</comment>